<dbReference type="EMBL" id="CAJNOC010000838">
    <property type="protein sequence ID" value="CAF0808657.1"/>
    <property type="molecule type" value="Genomic_DNA"/>
</dbReference>
<reference evidence="3" key="1">
    <citation type="submission" date="2021-02" db="EMBL/GenBank/DDBJ databases">
        <authorList>
            <person name="Nowell W R."/>
        </authorList>
    </citation>
    <scope>NUCLEOTIDE SEQUENCE</scope>
    <source>
        <strain evidence="3">Ploen Becks lab</strain>
    </source>
</reference>
<feature type="compositionally biased region" description="Acidic residues" evidence="1">
    <location>
        <begin position="184"/>
        <end position="196"/>
    </location>
</feature>
<comment type="caution">
    <text evidence="3">The sequence shown here is derived from an EMBL/GenBank/DDBJ whole genome shotgun (WGS) entry which is preliminary data.</text>
</comment>
<proteinExistence type="predicted"/>
<name>A0A813TEJ9_9BILA</name>
<evidence type="ECO:0000256" key="2">
    <source>
        <dbReference type="SAM" id="SignalP"/>
    </source>
</evidence>
<protein>
    <submittedName>
        <fullName evidence="3">Uncharacterized protein</fullName>
    </submittedName>
</protein>
<sequence length="196" mass="22993">MKFQIVLLALGLAVSVVSGQYGGGAYTPRQYKSGMINQYGSGGSYPTPRRKARKQRYPAGKPKQEYPNDNYDNDDVYDNNDKDDYLPDNLYKPVKQPKRKNVNQARKITYNNYDVSDLYNNDNQGNYARAPAKKRRQRKPVNRPVYKENVYEDDDETYDKYGNDNNYVDDSYASPRKYRNKVYEEEEEDTYEQQGY</sequence>
<dbReference type="Proteomes" id="UP000663879">
    <property type="component" value="Unassembled WGS sequence"/>
</dbReference>
<keyword evidence="4" id="KW-1185">Reference proteome</keyword>
<feature type="compositionally biased region" description="Basic residues" evidence="1">
    <location>
        <begin position="131"/>
        <end position="141"/>
    </location>
</feature>
<dbReference type="AlphaFoldDB" id="A0A813TEJ9"/>
<evidence type="ECO:0000313" key="4">
    <source>
        <dbReference type="Proteomes" id="UP000663879"/>
    </source>
</evidence>
<evidence type="ECO:0000313" key="3">
    <source>
        <dbReference type="EMBL" id="CAF0808657.1"/>
    </source>
</evidence>
<feature type="chain" id="PRO_5032568296" evidence="2">
    <location>
        <begin position="20"/>
        <end position="196"/>
    </location>
</feature>
<evidence type="ECO:0000256" key="1">
    <source>
        <dbReference type="SAM" id="MobiDB-lite"/>
    </source>
</evidence>
<feature type="signal peptide" evidence="2">
    <location>
        <begin position="1"/>
        <end position="19"/>
    </location>
</feature>
<feature type="compositionally biased region" description="Polar residues" evidence="1">
    <location>
        <begin position="102"/>
        <end position="126"/>
    </location>
</feature>
<gene>
    <name evidence="3" type="ORF">OXX778_LOCUS6856</name>
</gene>
<feature type="region of interest" description="Disordered" evidence="1">
    <location>
        <begin position="32"/>
        <end position="196"/>
    </location>
</feature>
<organism evidence="3 4">
    <name type="scientific">Brachionus calyciflorus</name>
    <dbReference type="NCBI Taxonomy" id="104777"/>
    <lineage>
        <taxon>Eukaryota</taxon>
        <taxon>Metazoa</taxon>
        <taxon>Spiralia</taxon>
        <taxon>Gnathifera</taxon>
        <taxon>Rotifera</taxon>
        <taxon>Eurotatoria</taxon>
        <taxon>Monogononta</taxon>
        <taxon>Pseudotrocha</taxon>
        <taxon>Ploima</taxon>
        <taxon>Brachionidae</taxon>
        <taxon>Brachionus</taxon>
    </lineage>
</organism>
<accession>A0A813TEJ9</accession>
<keyword evidence="2" id="KW-0732">Signal</keyword>